<dbReference type="SUPFAM" id="SSF103481">
    <property type="entry name" value="Multidrug resistance efflux transporter EmrE"/>
    <property type="match status" value="2"/>
</dbReference>
<feature type="transmembrane region" description="Helical" evidence="6">
    <location>
        <begin position="37"/>
        <end position="58"/>
    </location>
</feature>
<feature type="domain" description="EamA" evidence="7">
    <location>
        <begin position="13"/>
        <end position="142"/>
    </location>
</feature>
<dbReference type="RefSeq" id="WP_354599733.1">
    <property type="nucleotide sequence ID" value="NZ_JBEWZI010000003.1"/>
</dbReference>
<feature type="transmembrane region" description="Helical" evidence="6">
    <location>
        <begin position="160"/>
        <end position="178"/>
    </location>
</feature>
<evidence type="ECO:0000259" key="7">
    <source>
        <dbReference type="Pfam" id="PF00892"/>
    </source>
</evidence>
<evidence type="ECO:0000313" key="9">
    <source>
        <dbReference type="Proteomes" id="UP001549691"/>
    </source>
</evidence>
<sequence length="301" mass="32005">MPGSVSRGIFIRLVLVTLFWGGTFIAGRFLAQSMPHFVAATLRFCFALIGLGVYAWAFGRHIVWPQGRQWWLMLALGASGIFAYNAGFFAGLAQVPASRAALIVAASPVLTLCAVQWLQRARWAGRQVLGVLLSFAGAVIVVSHGQPLSLFAGAVGLGELYIFGAVLAWVVYTLLLRYRAQGIDALSLTFFSILCGTVMLAIPAGFEWQAAGWHLPTLTAWGAMAYMGLLGTALSFVWYSQAVAEIGAARATQFTNLVPVFGVLLSALILGEPLLWASLGGGVLVLAGVMLASRSSARHTA</sequence>
<dbReference type="Proteomes" id="UP001549691">
    <property type="component" value="Unassembled WGS sequence"/>
</dbReference>
<accession>A0ABV2TH64</accession>
<evidence type="ECO:0000256" key="2">
    <source>
        <dbReference type="ARBA" id="ARBA00007362"/>
    </source>
</evidence>
<feature type="transmembrane region" description="Helical" evidence="6">
    <location>
        <begin position="185"/>
        <end position="206"/>
    </location>
</feature>
<gene>
    <name evidence="8" type="ORF">ABXR19_03645</name>
</gene>
<feature type="transmembrane region" description="Helical" evidence="6">
    <location>
        <begin position="251"/>
        <end position="269"/>
    </location>
</feature>
<feature type="domain" description="EamA" evidence="7">
    <location>
        <begin position="157"/>
        <end position="293"/>
    </location>
</feature>
<feature type="transmembrane region" description="Helical" evidence="6">
    <location>
        <begin position="9"/>
        <end position="31"/>
    </location>
</feature>
<proteinExistence type="inferred from homology"/>
<reference evidence="8 9" key="1">
    <citation type="submission" date="2024-07" db="EMBL/GenBank/DDBJ databases">
        <title>Uliginosibacterium flavum JJ3220;KACC:17644.</title>
        <authorList>
            <person name="Kim M.K."/>
        </authorList>
    </citation>
    <scope>NUCLEOTIDE SEQUENCE [LARGE SCALE GENOMIC DNA]</scope>
    <source>
        <strain evidence="8 9">KACC:17644</strain>
    </source>
</reference>
<feature type="transmembrane region" description="Helical" evidence="6">
    <location>
        <begin position="70"/>
        <end position="93"/>
    </location>
</feature>
<evidence type="ECO:0000256" key="6">
    <source>
        <dbReference type="SAM" id="Phobius"/>
    </source>
</evidence>
<comment type="subcellular location">
    <subcellularLocation>
        <location evidence="1">Membrane</location>
        <topology evidence="1">Multi-pass membrane protein</topology>
    </subcellularLocation>
</comment>
<protein>
    <submittedName>
        <fullName evidence="8">DMT family transporter</fullName>
    </submittedName>
</protein>
<dbReference type="InterPro" id="IPR000620">
    <property type="entry name" value="EamA_dom"/>
</dbReference>
<evidence type="ECO:0000256" key="5">
    <source>
        <dbReference type="ARBA" id="ARBA00023136"/>
    </source>
</evidence>
<organism evidence="8 9">
    <name type="scientific">Uliginosibacterium flavum</name>
    <dbReference type="NCBI Taxonomy" id="1396831"/>
    <lineage>
        <taxon>Bacteria</taxon>
        <taxon>Pseudomonadati</taxon>
        <taxon>Pseudomonadota</taxon>
        <taxon>Betaproteobacteria</taxon>
        <taxon>Rhodocyclales</taxon>
        <taxon>Zoogloeaceae</taxon>
        <taxon>Uliginosibacterium</taxon>
    </lineage>
</organism>
<comment type="similarity">
    <text evidence="2">Belongs to the EamA transporter family.</text>
</comment>
<name>A0ABV2TH64_9RHOO</name>
<evidence type="ECO:0000256" key="4">
    <source>
        <dbReference type="ARBA" id="ARBA00022989"/>
    </source>
</evidence>
<feature type="transmembrane region" description="Helical" evidence="6">
    <location>
        <begin position="275"/>
        <end position="293"/>
    </location>
</feature>
<keyword evidence="5 6" id="KW-0472">Membrane</keyword>
<evidence type="ECO:0000256" key="1">
    <source>
        <dbReference type="ARBA" id="ARBA00004141"/>
    </source>
</evidence>
<comment type="caution">
    <text evidence="8">The sequence shown here is derived from an EMBL/GenBank/DDBJ whole genome shotgun (WGS) entry which is preliminary data.</text>
</comment>
<dbReference type="Pfam" id="PF00892">
    <property type="entry name" value="EamA"/>
    <property type="match status" value="2"/>
</dbReference>
<keyword evidence="3 6" id="KW-0812">Transmembrane</keyword>
<dbReference type="PANTHER" id="PTHR32322:SF2">
    <property type="entry name" value="EAMA DOMAIN-CONTAINING PROTEIN"/>
    <property type="match status" value="1"/>
</dbReference>
<feature type="transmembrane region" description="Helical" evidence="6">
    <location>
        <begin position="99"/>
        <end position="118"/>
    </location>
</feature>
<dbReference type="InterPro" id="IPR037185">
    <property type="entry name" value="EmrE-like"/>
</dbReference>
<feature type="transmembrane region" description="Helical" evidence="6">
    <location>
        <begin position="218"/>
        <end position="239"/>
    </location>
</feature>
<evidence type="ECO:0000313" key="8">
    <source>
        <dbReference type="EMBL" id="MET7013269.1"/>
    </source>
</evidence>
<dbReference type="PANTHER" id="PTHR32322">
    <property type="entry name" value="INNER MEMBRANE TRANSPORTER"/>
    <property type="match status" value="1"/>
</dbReference>
<dbReference type="EMBL" id="JBEWZI010000003">
    <property type="protein sequence ID" value="MET7013269.1"/>
    <property type="molecule type" value="Genomic_DNA"/>
</dbReference>
<keyword evidence="9" id="KW-1185">Reference proteome</keyword>
<dbReference type="InterPro" id="IPR050638">
    <property type="entry name" value="AA-Vitamin_Transporters"/>
</dbReference>
<evidence type="ECO:0000256" key="3">
    <source>
        <dbReference type="ARBA" id="ARBA00022692"/>
    </source>
</evidence>
<feature type="transmembrane region" description="Helical" evidence="6">
    <location>
        <begin position="130"/>
        <end position="154"/>
    </location>
</feature>
<keyword evidence="4 6" id="KW-1133">Transmembrane helix</keyword>